<name>A0A0A8ZPM8_ARUDO</name>
<evidence type="ECO:0000313" key="1">
    <source>
        <dbReference type="EMBL" id="JAD38700.1"/>
    </source>
</evidence>
<proteinExistence type="predicted"/>
<sequence>MVNSMFVIAPKEKSAEEKGERISRLHLFA</sequence>
<dbReference type="AlphaFoldDB" id="A0A0A8ZPM8"/>
<dbReference type="EMBL" id="GBRH01259195">
    <property type="protein sequence ID" value="JAD38700.1"/>
    <property type="molecule type" value="Transcribed_RNA"/>
</dbReference>
<accession>A0A0A8ZPM8</accession>
<protein>
    <submittedName>
        <fullName evidence="1">Uncharacterized protein</fullName>
    </submittedName>
</protein>
<reference evidence="1" key="2">
    <citation type="journal article" date="2015" name="Data Brief">
        <title>Shoot transcriptome of the giant reed, Arundo donax.</title>
        <authorList>
            <person name="Barrero R.A."/>
            <person name="Guerrero F.D."/>
            <person name="Moolhuijzen P."/>
            <person name="Goolsby J.A."/>
            <person name="Tidwell J."/>
            <person name="Bellgard S.E."/>
            <person name="Bellgard M.I."/>
        </authorList>
    </citation>
    <scope>NUCLEOTIDE SEQUENCE</scope>
    <source>
        <tissue evidence="1">Shoot tissue taken approximately 20 cm above the soil surface</tissue>
    </source>
</reference>
<organism evidence="1">
    <name type="scientific">Arundo donax</name>
    <name type="common">Giant reed</name>
    <name type="synonym">Donax arundinaceus</name>
    <dbReference type="NCBI Taxonomy" id="35708"/>
    <lineage>
        <taxon>Eukaryota</taxon>
        <taxon>Viridiplantae</taxon>
        <taxon>Streptophyta</taxon>
        <taxon>Embryophyta</taxon>
        <taxon>Tracheophyta</taxon>
        <taxon>Spermatophyta</taxon>
        <taxon>Magnoliopsida</taxon>
        <taxon>Liliopsida</taxon>
        <taxon>Poales</taxon>
        <taxon>Poaceae</taxon>
        <taxon>PACMAD clade</taxon>
        <taxon>Arundinoideae</taxon>
        <taxon>Arundineae</taxon>
        <taxon>Arundo</taxon>
    </lineage>
</organism>
<reference evidence="1" key="1">
    <citation type="submission" date="2014-09" db="EMBL/GenBank/DDBJ databases">
        <authorList>
            <person name="Magalhaes I.L.F."/>
            <person name="Oliveira U."/>
            <person name="Santos F.R."/>
            <person name="Vidigal T.H.D.A."/>
            <person name="Brescovit A.D."/>
            <person name="Santos A.J."/>
        </authorList>
    </citation>
    <scope>NUCLEOTIDE SEQUENCE</scope>
    <source>
        <tissue evidence="1">Shoot tissue taken approximately 20 cm above the soil surface</tissue>
    </source>
</reference>